<accession>A0A6P8Y3H2</accession>
<feature type="domain" description="GST N-terminal" evidence="2">
    <location>
        <begin position="2"/>
        <end position="83"/>
    </location>
</feature>
<dbReference type="FunFam" id="3.40.30.10:FF:000034">
    <property type="entry name" value="glutathione S-transferase 1"/>
    <property type="match status" value="1"/>
</dbReference>
<dbReference type="Proteomes" id="UP000515160">
    <property type="component" value="Chromosome 3"/>
</dbReference>
<evidence type="ECO:0000313" key="4">
    <source>
        <dbReference type="Proteomes" id="UP000515160"/>
    </source>
</evidence>
<dbReference type="InterPro" id="IPR036282">
    <property type="entry name" value="Glutathione-S-Trfase_C_sf"/>
</dbReference>
<evidence type="ECO:0000313" key="5">
    <source>
        <dbReference type="RefSeq" id="XP_034103417.1"/>
    </source>
</evidence>
<dbReference type="InterPro" id="IPR004046">
    <property type="entry name" value="GST_C"/>
</dbReference>
<keyword evidence="4" id="KW-1185">Reference proteome</keyword>
<dbReference type="PANTHER" id="PTHR43969">
    <property type="entry name" value="GLUTATHIONE S TRANSFERASE D10, ISOFORM A-RELATED"/>
    <property type="match status" value="1"/>
</dbReference>
<name>A0A6P8Y3H2_DROAB</name>
<dbReference type="InterPro" id="IPR004045">
    <property type="entry name" value="Glutathione_S-Trfase_N"/>
</dbReference>
<dbReference type="GeneID" id="117567497"/>
<dbReference type="InterPro" id="IPR036249">
    <property type="entry name" value="Thioredoxin-like_sf"/>
</dbReference>
<dbReference type="Pfam" id="PF13417">
    <property type="entry name" value="GST_N_3"/>
    <property type="match status" value="1"/>
</dbReference>
<dbReference type="Gene3D" id="1.20.1050.10">
    <property type="match status" value="1"/>
</dbReference>
<dbReference type="CDD" id="cd03045">
    <property type="entry name" value="GST_N_Delta_Epsilon"/>
    <property type="match status" value="1"/>
</dbReference>
<dbReference type="RefSeq" id="XP_034103417.1">
    <property type="nucleotide sequence ID" value="XM_034247526.2"/>
</dbReference>
<dbReference type="CDD" id="cd03177">
    <property type="entry name" value="GST_C_Delta_Epsilon"/>
    <property type="match status" value="1"/>
</dbReference>
<dbReference type="GO" id="GO:0006749">
    <property type="term" value="P:glutathione metabolic process"/>
    <property type="evidence" value="ECO:0007669"/>
    <property type="project" value="TreeGrafter"/>
</dbReference>
<evidence type="ECO:0000259" key="2">
    <source>
        <dbReference type="PROSITE" id="PS50404"/>
    </source>
</evidence>
<dbReference type="AlphaFoldDB" id="A0A6P8Y3H2"/>
<dbReference type="PANTHER" id="PTHR43969:SF8">
    <property type="entry name" value="GLUTATHIONE S TRANSFERASE E13, ISOFORM A-RELATED"/>
    <property type="match status" value="1"/>
</dbReference>
<protein>
    <submittedName>
        <fullName evidence="5">Glutathione S-transferase 1-like</fullName>
    </submittedName>
</protein>
<dbReference type="InterPro" id="IPR040079">
    <property type="entry name" value="Glutathione_S-Trfase"/>
</dbReference>
<dbReference type="SUPFAM" id="SSF47616">
    <property type="entry name" value="GST C-terminal domain-like"/>
    <property type="match status" value="1"/>
</dbReference>
<comment type="subunit">
    <text evidence="1">Homodimer.</text>
</comment>
<dbReference type="Pfam" id="PF00043">
    <property type="entry name" value="GST_C"/>
    <property type="match status" value="1"/>
</dbReference>
<organism evidence="4 5">
    <name type="scientific">Drosophila albomicans</name>
    <name type="common">Fruit fly</name>
    <dbReference type="NCBI Taxonomy" id="7291"/>
    <lineage>
        <taxon>Eukaryota</taxon>
        <taxon>Metazoa</taxon>
        <taxon>Ecdysozoa</taxon>
        <taxon>Arthropoda</taxon>
        <taxon>Hexapoda</taxon>
        <taxon>Insecta</taxon>
        <taxon>Pterygota</taxon>
        <taxon>Neoptera</taxon>
        <taxon>Endopterygota</taxon>
        <taxon>Diptera</taxon>
        <taxon>Brachycera</taxon>
        <taxon>Muscomorpha</taxon>
        <taxon>Ephydroidea</taxon>
        <taxon>Drosophilidae</taxon>
        <taxon>Drosophila</taxon>
    </lineage>
</organism>
<dbReference type="SFLD" id="SFLDS00019">
    <property type="entry name" value="Glutathione_Transferase_(cytos"/>
    <property type="match status" value="1"/>
</dbReference>
<evidence type="ECO:0000259" key="3">
    <source>
        <dbReference type="PROSITE" id="PS50405"/>
    </source>
</evidence>
<dbReference type="InterPro" id="IPR010987">
    <property type="entry name" value="Glutathione-S-Trfase_C-like"/>
</dbReference>
<reference evidence="5" key="1">
    <citation type="submission" date="2025-08" db="UniProtKB">
        <authorList>
            <consortium name="RefSeq"/>
        </authorList>
    </citation>
    <scope>IDENTIFICATION</scope>
    <source>
        <strain evidence="5">15112-1751.03</strain>
        <tissue evidence="5">Whole Adult</tissue>
    </source>
</reference>
<proteinExistence type="predicted"/>
<feature type="domain" description="GST C-terminal" evidence="3">
    <location>
        <begin position="89"/>
        <end position="215"/>
    </location>
</feature>
<dbReference type="GO" id="GO:0004364">
    <property type="term" value="F:glutathione transferase activity"/>
    <property type="evidence" value="ECO:0007669"/>
    <property type="project" value="TreeGrafter"/>
</dbReference>
<dbReference type="PROSITE" id="PS50405">
    <property type="entry name" value="GST_CTER"/>
    <property type="match status" value="1"/>
</dbReference>
<sequence length="219" mass="24833">MGKLILYGFDPSIPVRPVKLTLAALQLPYEFVEVNVFSQQQMSEEYLKKNPQHTIPMLEDDGACIWDSHAIMCYLVSKYGKDDSLYPKDLLKRAIVNQRLYFESGVVFADAIRRTNMMAFCGTPVSKDRIDAIVEVYNLMEAFLKDHDYIAGDTLTIADFSLISPISSLVGYVKIDAAKFAKLTAWVKRMEKLPYYSENAVGAEIFLTALKNTNFTIEE</sequence>
<dbReference type="Gene3D" id="3.40.30.10">
    <property type="entry name" value="Glutaredoxin"/>
    <property type="match status" value="1"/>
</dbReference>
<evidence type="ECO:0000256" key="1">
    <source>
        <dbReference type="ARBA" id="ARBA00011738"/>
    </source>
</evidence>
<gene>
    <name evidence="5" type="primary">LOC117567497</name>
</gene>
<dbReference type="SUPFAM" id="SSF52833">
    <property type="entry name" value="Thioredoxin-like"/>
    <property type="match status" value="1"/>
</dbReference>
<dbReference type="SFLD" id="SFLDG00358">
    <property type="entry name" value="Main_(cytGST)"/>
    <property type="match status" value="1"/>
</dbReference>
<dbReference type="FunFam" id="1.20.1050.10:FF:000007">
    <property type="entry name" value="Glutathione S-transferase 1-1"/>
    <property type="match status" value="1"/>
</dbReference>
<dbReference type="SFLD" id="SFLDG01153">
    <property type="entry name" value="Main.4:_Theta-like"/>
    <property type="match status" value="1"/>
</dbReference>
<dbReference type="OrthoDB" id="2309723at2759"/>
<dbReference type="PROSITE" id="PS50404">
    <property type="entry name" value="GST_NTER"/>
    <property type="match status" value="1"/>
</dbReference>